<accession>A0A097IVW8</accession>
<protein>
    <submittedName>
        <fullName evidence="1">Thioredoxin-like protein</fullName>
    </submittedName>
</protein>
<dbReference type="Proteomes" id="UP000121784">
    <property type="component" value="Segment"/>
</dbReference>
<organism evidence="1 2">
    <name type="scientific">Cotia virus</name>
    <dbReference type="NCBI Taxonomy" id="39444"/>
    <lineage>
        <taxon>Viruses</taxon>
        <taxon>Varidnaviria</taxon>
        <taxon>Bamfordvirae</taxon>
        <taxon>Nucleocytoviricota</taxon>
        <taxon>Pokkesviricetes</taxon>
        <taxon>Chitovirales</taxon>
        <taxon>Poxviridae</taxon>
        <taxon>Chordopoxvirinae</taxon>
        <taxon>Oryzopoxvirus</taxon>
        <taxon>Oryzopoxvirus cotia</taxon>
    </lineage>
</organism>
<evidence type="ECO:0000313" key="1">
    <source>
        <dbReference type="EMBL" id="AIT70725.1"/>
    </source>
</evidence>
<dbReference type="InterPro" id="IPR007952">
    <property type="entry name" value="Poxvirus_A2.5L"/>
</dbReference>
<proteinExistence type="predicted"/>
<dbReference type="Pfam" id="PF05288">
    <property type="entry name" value="Pox_A3L"/>
    <property type="match status" value="1"/>
</dbReference>
<sequence>MKWYEKYRVELEPPKRCSKCLANLFDYVSQDTDTIRLVLETEENKLNVLKKFLSVFGNKEFLYKKLDSEVRRVLT</sequence>
<reference evidence="1 2" key="1">
    <citation type="submission" date="2014-09" db="EMBL/GenBank/DDBJ databases">
        <title>Complete Genome Sequence of the Embu Virus Strain SPAn 880.</title>
        <authorList>
            <person name="Ibrahim M.S."/>
            <person name="Antwerpen M.H."/>
            <person name="Georgi E."/>
            <person name="Vette P."/>
            <person name="Zoeller G."/>
            <person name="Meyer H."/>
        </authorList>
    </citation>
    <scope>NUCLEOTIDE SEQUENCE [LARGE SCALE GENOMIC DNA]</scope>
    <source>
        <strain evidence="1">SPAn880</strain>
    </source>
</reference>
<name>A0A097IVW8_9POXV</name>
<evidence type="ECO:0000313" key="2">
    <source>
        <dbReference type="Proteomes" id="UP000121784"/>
    </source>
</evidence>
<gene>
    <name evidence="1" type="primary">110</name>
</gene>
<dbReference type="EMBL" id="KM595078">
    <property type="protein sequence ID" value="AIT70725.1"/>
    <property type="molecule type" value="Genomic_DNA"/>
</dbReference>